<feature type="transmembrane region" description="Helical" evidence="2">
    <location>
        <begin position="83"/>
        <end position="102"/>
    </location>
</feature>
<dbReference type="SUPFAM" id="SSF46689">
    <property type="entry name" value="Homeodomain-like"/>
    <property type="match status" value="1"/>
</dbReference>
<organism evidence="3 4">
    <name type="scientific">Antribacter soli</name>
    <dbReference type="NCBI Taxonomy" id="2910976"/>
    <lineage>
        <taxon>Bacteria</taxon>
        <taxon>Bacillati</taxon>
        <taxon>Actinomycetota</taxon>
        <taxon>Actinomycetes</taxon>
        <taxon>Micrococcales</taxon>
        <taxon>Promicromonosporaceae</taxon>
        <taxon>Antribacter</taxon>
    </lineage>
</organism>
<dbReference type="Pfam" id="PF10935">
    <property type="entry name" value="DUF2637"/>
    <property type="match status" value="1"/>
</dbReference>
<accession>A0AA41U7X2</accession>
<feature type="compositionally biased region" description="Low complexity" evidence="1">
    <location>
        <begin position="238"/>
        <end position="248"/>
    </location>
</feature>
<evidence type="ECO:0000313" key="4">
    <source>
        <dbReference type="Proteomes" id="UP001165405"/>
    </source>
</evidence>
<feature type="region of interest" description="Disordered" evidence="1">
    <location>
        <begin position="238"/>
        <end position="259"/>
    </location>
</feature>
<dbReference type="RefSeq" id="WP_236087567.1">
    <property type="nucleotide sequence ID" value="NZ_JAKGSG010000010.1"/>
</dbReference>
<dbReference type="InterPro" id="IPR021235">
    <property type="entry name" value="DUF2637"/>
</dbReference>
<keyword evidence="2" id="KW-1133">Transmembrane helix</keyword>
<keyword evidence="4" id="KW-1185">Reference proteome</keyword>
<proteinExistence type="predicted"/>
<keyword evidence="2" id="KW-0472">Membrane</keyword>
<gene>
    <name evidence="3" type="ORF">L1785_02560</name>
</gene>
<feature type="transmembrane region" description="Helical" evidence="2">
    <location>
        <begin position="12"/>
        <end position="37"/>
    </location>
</feature>
<protein>
    <submittedName>
        <fullName evidence="3">DUF2637 domain-containing protein</fullName>
    </submittedName>
</protein>
<comment type="caution">
    <text evidence="3">The sequence shown here is derived from an EMBL/GenBank/DDBJ whole genome shotgun (WGS) entry which is preliminary data.</text>
</comment>
<dbReference type="EMBL" id="JAKGSG010000010">
    <property type="protein sequence ID" value="MCF4119852.1"/>
    <property type="molecule type" value="Genomic_DNA"/>
</dbReference>
<keyword evidence="2" id="KW-0812">Transmembrane</keyword>
<feature type="transmembrane region" description="Helical" evidence="2">
    <location>
        <begin position="114"/>
        <end position="138"/>
    </location>
</feature>
<dbReference type="Gene3D" id="1.10.10.60">
    <property type="entry name" value="Homeodomain-like"/>
    <property type="match status" value="1"/>
</dbReference>
<reference evidence="3" key="1">
    <citation type="submission" date="2022-01" db="EMBL/GenBank/DDBJ databases">
        <title>Antribacter sp. nov., isolated from Guizhou of China.</title>
        <authorList>
            <person name="Chengliang C."/>
            <person name="Ya Z."/>
        </authorList>
    </citation>
    <scope>NUCLEOTIDE SEQUENCE</scope>
    <source>
        <strain evidence="3">KLBMP 9083</strain>
    </source>
</reference>
<evidence type="ECO:0000256" key="2">
    <source>
        <dbReference type="SAM" id="Phobius"/>
    </source>
</evidence>
<evidence type="ECO:0000313" key="3">
    <source>
        <dbReference type="EMBL" id="MCF4119852.1"/>
    </source>
</evidence>
<name>A0AA41U7X2_9MICO</name>
<evidence type="ECO:0000256" key="1">
    <source>
        <dbReference type="SAM" id="MobiDB-lite"/>
    </source>
</evidence>
<dbReference type="Proteomes" id="UP001165405">
    <property type="component" value="Unassembled WGS sequence"/>
</dbReference>
<sequence>MARAARLDPDTLPSLIVAVILTGTLGAVSFTLSFSGLVEVAAWASVPDYLAWTVPVTVDASILVYTLAVFIFRARGESNVGAWTWLIMFTLVSVAANAAHAWDASVRDWHGYAGAALSGLAPVSVLLTTHTLGELIVAKPEQRASSARSRVVRAAERWDAAEQVDVPGLAPSGTMAALETGDDGREPALAGMPGAGPGEAWDLPETGSGVGQRTAALDAARATTVTAPVPPAVAAEQATAAVQASTPRPRTPRPDMRLGSDLGEQILDLRAKGETLNMIADTLGVSRATVSRRLKEYHETGAIPVVTPEQIAAAAR</sequence>
<dbReference type="InterPro" id="IPR009057">
    <property type="entry name" value="Homeodomain-like_sf"/>
</dbReference>
<feature type="transmembrane region" description="Helical" evidence="2">
    <location>
        <begin position="49"/>
        <end position="71"/>
    </location>
</feature>
<dbReference type="AlphaFoldDB" id="A0AA41U7X2"/>
<dbReference type="Pfam" id="PF13384">
    <property type="entry name" value="HTH_23"/>
    <property type="match status" value="1"/>
</dbReference>